<dbReference type="AlphaFoldDB" id="A0A3L6FSL8"/>
<gene>
    <name evidence="2" type="ORF">Zm00014a_028682</name>
</gene>
<dbReference type="Proteomes" id="UP000251960">
    <property type="component" value="Chromosome 2"/>
</dbReference>
<evidence type="ECO:0000256" key="1">
    <source>
        <dbReference type="SAM" id="MobiDB-lite"/>
    </source>
</evidence>
<protein>
    <submittedName>
        <fullName evidence="2">Uncharacterized protein</fullName>
    </submittedName>
</protein>
<feature type="region of interest" description="Disordered" evidence="1">
    <location>
        <begin position="1"/>
        <end position="43"/>
    </location>
</feature>
<organism evidence="2">
    <name type="scientific">Zea mays</name>
    <name type="common">Maize</name>
    <dbReference type="NCBI Taxonomy" id="4577"/>
    <lineage>
        <taxon>Eukaryota</taxon>
        <taxon>Viridiplantae</taxon>
        <taxon>Streptophyta</taxon>
        <taxon>Embryophyta</taxon>
        <taxon>Tracheophyta</taxon>
        <taxon>Spermatophyta</taxon>
        <taxon>Magnoliopsida</taxon>
        <taxon>Liliopsida</taxon>
        <taxon>Poales</taxon>
        <taxon>Poaceae</taxon>
        <taxon>PACMAD clade</taxon>
        <taxon>Panicoideae</taxon>
        <taxon>Andropogonodae</taxon>
        <taxon>Andropogoneae</taxon>
        <taxon>Tripsacinae</taxon>
        <taxon>Zea</taxon>
    </lineage>
</organism>
<feature type="non-terminal residue" evidence="2">
    <location>
        <position position="1"/>
    </location>
</feature>
<dbReference type="EMBL" id="NCVQ01000003">
    <property type="protein sequence ID" value="PWZ37898.1"/>
    <property type="molecule type" value="Genomic_DNA"/>
</dbReference>
<proteinExistence type="predicted"/>
<feature type="compositionally biased region" description="Basic and acidic residues" evidence="1">
    <location>
        <begin position="1"/>
        <end position="12"/>
    </location>
</feature>
<reference evidence="2" key="1">
    <citation type="journal article" date="2018" name="Nat. Genet.">
        <title>Extensive intraspecific gene order and gene structural variations between Mo17 and other maize genomes.</title>
        <authorList>
            <person name="Sun S."/>
            <person name="Zhou Y."/>
            <person name="Chen J."/>
            <person name="Shi J."/>
            <person name="Zhao H."/>
            <person name="Zhao H."/>
            <person name="Song W."/>
            <person name="Zhang M."/>
            <person name="Cui Y."/>
            <person name="Dong X."/>
            <person name="Liu H."/>
            <person name="Ma X."/>
            <person name="Jiao Y."/>
            <person name="Wang B."/>
            <person name="Wei X."/>
            <person name="Stein J.C."/>
            <person name="Glaubitz J.C."/>
            <person name="Lu F."/>
            <person name="Yu G."/>
            <person name="Liang C."/>
            <person name="Fengler K."/>
            <person name="Li B."/>
            <person name="Rafalski A."/>
            <person name="Schnable P.S."/>
            <person name="Ware D.H."/>
            <person name="Buckler E.S."/>
            <person name="Lai J."/>
        </authorList>
    </citation>
    <scope>NUCLEOTIDE SEQUENCE [LARGE SCALE GENOMIC DNA]</scope>
    <source>
        <tissue evidence="2">Seedling</tissue>
    </source>
</reference>
<name>A0A3L6FSL8_MAIZE</name>
<evidence type="ECO:0000313" key="2">
    <source>
        <dbReference type="EMBL" id="PWZ37898.1"/>
    </source>
</evidence>
<sequence length="82" mass="9024">HAEAEAEAEPHLQGHRQGADGSSVVTLAHGKKVERSEAGVTDNEEDALVYSSLKKRDKCVDKANLVHHLVWIFRGKRGIKLV</sequence>
<accession>A0A3L6FSL8</accession>
<comment type="caution">
    <text evidence="2">The sequence shown here is derived from an EMBL/GenBank/DDBJ whole genome shotgun (WGS) entry which is preliminary data.</text>
</comment>